<comment type="cofactor">
    <cofactor evidence="13">
        <name>Mn(2+)</name>
        <dbReference type="ChEBI" id="CHEBI:29035"/>
    </cofactor>
    <text evidence="13">Binds 2 manganese ions per subunit.</text>
</comment>
<feature type="binding site" evidence="13">
    <location>
        <position position="155"/>
    </location>
    <ligand>
        <name>Mn(2+)</name>
        <dbReference type="ChEBI" id="CHEBI:29035"/>
        <label>1</label>
    </ligand>
</feature>
<dbReference type="Pfam" id="PF00491">
    <property type="entry name" value="Arginase"/>
    <property type="match status" value="1"/>
</dbReference>
<keyword evidence="2 13" id="KW-0479">Metal-binding</keyword>
<evidence type="ECO:0000256" key="3">
    <source>
        <dbReference type="ARBA" id="ARBA00022801"/>
    </source>
</evidence>
<dbReference type="PIRSF" id="PIRSF036979">
    <property type="entry name" value="Arginase"/>
    <property type="match status" value="1"/>
</dbReference>
<reference evidence="15" key="1">
    <citation type="journal article" date="2021" name="PeerJ">
        <title>Extensive microbial diversity within the chicken gut microbiome revealed by metagenomics and culture.</title>
        <authorList>
            <person name="Gilroy R."/>
            <person name="Ravi A."/>
            <person name="Getino M."/>
            <person name="Pursley I."/>
            <person name="Horton D.L."/>
            <person name="Alikhan N.F."/>
            <person name="Baker D."/>
            <person name="Gharbi K."/>
            <person name="Hall N."/>
            <person name="Watson M."/>
            <person name="Adriaenssens E.M."/>
            <person name="Foster-Nyarko E."/>
            <person name="Jarju S."/>
            <person name="Secka A."/>
            <person name="Antonio M."/>
            <person name="Oren A."/>
            <person name="Chaudhuri R.R."/>
            <person name="La Ragione R."/>
            <person name="Hildebrand F."/>
            <person name="Pallen M.J."/>
        </authorList>
    </citation>
    <scope>NUCLEOTIDE SEQUENCE</scope>
    <source>
        <strain evidence="15">378</strain>
    </source>
</reference>
<evidence type="ECO:0000256" key="1">
    <source>
        <dbReference type="ARBA" id="ARBA00009227"/>
    </source>
</evidence>
<dbReference type="GO" id="GO:0008783">
    <property type="term" value="F:agmatinase activity"/>
    <property type="evidence" value="ECO:0007669"/>
    <property type="project" value="UniProtKB-EC"/>
</dbReference>
<feature type="binding site" evidence="13">
    <location>
        <position position="236"/>
    </location>
    <ligand>
        <name>Mn(2+)</name>
        <dbReference type="ChEBI" id="CHEBI:29035"/>
        <label>1</label>
    </ligand>
</feature>
<dbReference type="SUPFAM" id="SSF52768">
    <property type="entry name" value="Arginase/deacetylase"/>
    <property type="match status" value="1"/>
</dbReference>
<feature type="binding site" evidence="13">
    <location>
        <position position="132"/>
    </location>
    <ligand>
        <name>Mn(2+)</name>
        <dbReference type="ChEBI" id="CHEBI:29035"/>
        <label>1</label>
    </ligand>
</feature>
<evidence type="ECO:0000256" key="7">
    <source>
        <dbReference type="ARBA" id="ARBA00023211"/>
    </source>
</evidence>
<dbReference type="PROSITE" id="PS51409">
    <property type="entry name" value="ARGINASE_2"/>
    <property type="match status" value="1"/>
</dbReference>
<feature type="binding site" evidence="13">
    <location>
        <position position="157"/>
    </location>
    <ligand>
        <name>Mn(2+)</name>
        <dbReference type="ChEBI" id="CHEBI:29035"/>
        <label>1</label>
    </ligand>
</feature>
<evidence type="ECO:0000256" key="6">
    <source>
        <dbReference type="ARBA" id="ARBA00023115"/>
    </source>
</evidence>
<dbReference type="AlphaFoldDB" id="A0A948TGK8"/>
<evidence type="ECO:0000256" key="10">
    <source>
        <dbReference type="ARBA" id="ARBA00066392"/>
    </source>
</evidence>
<dbReference type="InterPro" id="IPR005925">
    <property type="entry name" value="Agmatinase-rel"/>
</dbReference>
<evidence type="ECO:0000256" key="5">
    <source>
        <dbReference type="ARBA" id="ARBA00023066"/>
    </source>
</evidence>
<dbReference type="PANTHER" id="PTHR11358:SF26">
    <property type="entry name" value="GUANIDINO ACID HYDROLASE, MITOCHONDRIAL"/>
    <property type="match status" value="1"/>
</dbReference>
<proteinExistence type="inferred from homology"/>
<evidence type="ECO:0000256" key="4">
    <source>
        <dbReference type="ARBA" id="ARBA00023023"/>
    </source>
</evidence>
<dbReference type="FunFam" id="3.40.800.10:FF:000001">
    <property type="entry name" value="Agmatinase"/>
    <property type="match status" value="1"/>
</dbReference>
<dbReference type="Proteomes" id="UP000733611">
    <property type="component" value="Unassembled WGS sequence"/>
</dbReference>
<comment type="function">
    <text evidence="9">Catalyzes the formation of putrescine from agmatine.</text>
</comment>
<dbReference type="GO" id="GO:0046872">
    <property type="term" value="F:metal ion binding"/>
    <property type="evidence" value="ECO:0007669"/>
    <property type="project" value="UniProtKB-KW"/>
</dbReference>
<keyword evidence="7 13" id="KW-0464">Manganese</keyword>
<dbReference type="Gene3D" id="3.40.800.10">
    <property type="entry name" value="Ureohydrolase domain"/>
    <property type="match status" value="1"/>
</dbReference>
<comment type="similarity">
    <text evidence="1">Belongs to the arginase family. Agmatinase subfamily.</text>
</comment>
<keyword evidence="5" id="KW-0745">Spermidine biosynthesis</keyword>
<comment type="caution">
    <text evidence="15">The sequence shown here is derived from an EMBL/GenBank/DDBJ whole genome shotgun (WGS) entry which is preliminary data.</text>
</comment>
<protein>
    <recommendedName>
        <fullName evidence="11">Agmatinase</fullName>
        <ecNumber evidence="10">3.5.3.11</ecNumber>
    </recommendedName>
    <alternativeName>
        <fullName evidence="12">Agmatine ureohydrolase</fullName>
    </alternativeName>
</protein>
<evidence type="ECO:0000256" key="12">
    <source>
        <dbReference type="ARBA" id="ARBA00082423"/>
    </source>
</evidence>
<comment type="catalytic activity">
    <reaction evidence="8">
        <text>agmatine + H2O = urea + putrescine</text>
        <dbReference type="Rhea" id="RHEA:13929"/>
        <dbReference type="ChEBI" id="CHEBI:15377"/>
        <dbReference type="ChEBI" id="CHEBI:16199"/>
        <dbReference type="ChEBI" id="CHEBI:58145"/>
        <dbReference type="ChEBI" id="CHEBI:326268"/>
        <dbReference type="EC" id="3.5.3.11"/>
    </reaction>
</comment>
<dbReference type="CDD" id="cd11592">
    <property type="entry name" value="Agmatinase_PAH"/>
    <property type="match status" value="1"/>
</dbReference>
<feature type="binding site" evidence="13">
    <location>
        <position position="238"/>
    </location>
    <ligand>
        <name>Mn(2+)</name>
        <dbReference type="ChEBI" id="CHEBI:29035"/>
        <label>1</label>
    </ligand>
</feature>
<dbReference type="EC" id="3.5.3.11" evidence="10"/>
<accession>A0A948TGK8</accession>
<dbReference type="PROSITE" id="PS01053">
    <property type="entry name" value="ARGINASE_1"/>
    <property type="match status" value="1"/>
</dbReference>
<keyword evidence="6" id="KW-0620">Polyamine biosynthesis</keyword>
<evidence type="ECO:0000256" key="11">
    <source>
        <dbReference type="ARBA" id="ARBA00067513"/>
    </source>
</evidence>
<dbReference type="NCBIfam" id="TIGR01230">
    <property type="entry name" value="agmatinase"/>
    <property type="match status" value="1"/>
</dbReference>
<evidence type="ECO:0000313" key="16">
    <source>
        <dbReference type="Proteomes" id="UP000733611"/>
    </source>
</evidence>
<feature type="binding site" evidence="13">
    <location>
        <position position="159"/>
    </location>
    <ligand>
        <name>Mn(2+)</name>
        <dbReference type="ChEBI" id="CHEBI:29035"/>
        <label>1</label>
    </ligand>
</feature>
<evidence type="ECO:0000256" key="8">
    <source>
        <dbReference type="ARBA" id="ARBA00050304"/>
    </source>
</evidence>
<dbReference type="InterPro" id="IPR006035">
    <property type="entry name" value="Ureohydrolase"/>
</dbReference>
<dbReference type="EMBL" id="JAHLFE010000109">
    <property type="protein sequence ID" value="MBU3844328.1"/>
    <property type="molecule type" value="Genomic_DNA"/>
</dbReference>
<reference evidence="15" key="2">
    <citation type="submission" date="2021-04" db="EMBL/GenBank/DDBJ databases">
        <authorList>
            <person name="Gilroy R."/>
        </authorList>
    </citation>
    <scope>NUCLEOTIDE SEQUENCE</scope>
    <source>
        <strain evidence="15">378</strain>
    </source>
</reference>
<evidence type="ECO:0000256" key="13">
    <source>
        <dbReference type="PIRSR" id="PIRSR036979-1"/>
    </source>
</evidence>
<evidence type="ECO:0000313" key="15">
    <source>
        <dbReference type="EMBL" id="MBU3844328.1"/>
    </source>
</evidence>
<evidence type="ECO:0000256" key="2">
    <source>
        <dbReference type="ARBA" id="ARBA00022723"/>
    </source>
</evidence>
<dbReference type="GO" id="GO:0033389">
    <property type="term" value="P:putrescine biosynthetic process from arginine, via agmatine"/>
    <property type="evidence" value="ECO:0007669"/>
    <property type="project" value="TreeGrafter"/>
</dbReference>
<keyword evidence="3 14" id="KW-0378">Hydrolase</keyword>
<dbReference type="PANTHER" id="PTHR11358">
    <property type="entry name" value="ARGINASE/AGMATINASE"/>
    <property type="match status" value="1"/>
</dbReference>
<sequence length="313" mass="34085">MATKTPFQTLNNVEDTSLTANSFGFLRSPLCFTPYTVEADVAITGVPFDMATSGRSGTRFGPQAIRGISPQLDWEHCRYPWEFCLKDKLSFIDCGDLVYPSGDSKAMCAALTEHCDKLLASGKKCLTFGGDHFITLPLLRGHFKHFGKMALVHFDAHSDTYSNGSDCDHGTMFYHAPNEGLIDPDHSVQIGIRTEYDKSLGFTVLHGALANDLSVEDLVKRVYDTVGDRPVYLTFDIDCLDPAYAPGTGTPVCGGLTTDKALKIVRALKDLHIVGADIVEVSPAYDHGDITALAGATLAVEFLHLFALGKDRK</sequence>
<dbReference type="NCBIfam" id="NF002564">
    <property type="entry name" value="PRK02190.1"/>
    <property type="match status" value="1"/>
</dbReference>
<dbReference type="InterPro" id="IPR020855">
    <property type="entry name" value="Ureohydrolase_Mn_BS"/>
</dbReference>
<evidence type="ECO:0000256" key="9">
    <source>
        <dbReference type="ARBA" id="ARBA00054406"/>
    </source>
</evidence>
<dbReference type="GO" id="GO:0008295">
    <property type="term" value="P:spermidine biosynthetic process"/>
    <property type="evidence" value="ECO:0007669"/>
    <property type="project" value="UniProtKB-KW"/>
</dbReference>
<evidence type="ECO:0000256" key="14">
    <source>
        <dbReference type="RuleBase" id="RU003684"/>
    </source>
</evidence>
<name>A0A948TGK8_9GAMM</name>
<dbReference type="InterPro" id="IPR023696">
    <property type="entry name" value="Ureohydrolase_dom_sf"/>
</dbReference>
<gene>
    <name evidence="15" type="primary">speB</name>
    <name evidence="15" type="ORF">H9847_05595</name>
</gene>
<keyword evidence="4" id="KW-0661">Putrescine biosynthesis</keyword>
<organism evidence="15 16">
    <name type="scientific">Candidatus Anaerobiospirillum pullicola</name>
    <dbReference type="NCBI Taxonomy" id="2838451"/>
    <lineage>
        <taxon>Bacteria</taxon>
        <taxon>Pseudomonadati</taxon>
        <taxon>Pseudomonadota</taxon>
        <taxon>Gammaproteobacteria</taxon>
        <taxon>Aeromonadales</taxon>
        <taxon>Succinivibrionaceae</taxon>
        <taxon>Anaerobiospirillum</taxon>
    </lineage>
</organism>